<dbReference type="RefSeq" id="WP_008046417.1">
    <property type="nucleotide sequence ID" value="NZ_CH724153.1"/>
</dbReference>
<comment type="caution">
    <text evidence="2">The sequence shown here is derived from an EMBL/GenBank/DDBJ whole genome shotgun (WGS) entry which is preliminary data.</text>
</comment>
<feature type="chain" id="PRO_5002666593" description="Lipoprotein" evidence="1">
    <location>
        <begin position="24"/>
        <end position="157"/>
    </location>
</feature>
<accession>A4BID3</accession>
<protein>
    <recommendedName>
        <fullName evidence="4">Lipoprotein</fullName>
    </recommendedName>
</protein>
<evidence type="ECO:0000313" key="3">
    <source>
        <dbReference type="Proteomes" id="UP000005953"/>
    </source>
</evidence>
<name>A4BID3_9GAMM</name>
<proteinExistence type="predicted"/>
<organism evidence="2 3">
    <name type="scientific">Reinekea blandensis MED297</name>
    <dbReference type="NCBI Taxonomy" id="314283"/>
    <lineage>
        <taxon>Bacteria</taxon>
        <taxon>Pseudomonadati</taxon>
        <taxon>Pseudomonadota</taxon>
        <taxon>Gammaproteobacteria</taxon>
        <taxon>Oceanospirillales</taxon>
        <taxon>Saccharospirillaceae</taxon>
        <taxon>Reinekea</taxon>
    </lineage>
</organism>
<evidence type="ECO:0008006" key="4">
    <source>
        <dbReference type="Google" id="ProtNLM"/>
    </source>
</evidence>
<keyword evidence="1" id="KW-0732">Signal</keyword>
<sequence>MKNVLLLAVVSFVFMGCSSIPTAYSGQSINEAERATVWVPTMYKKEVNDDVLSLYATAAYIPPGANTASFMDFAINSLSNQKTTYTWDIAFNAAPGHTYYFFKAWSNQSNNYVLLARDLGKGFEIPKAPFFGGSEYEGVLNNQKSAGKPFSFEMVGK</sequence>
<keyword evidence="3" id="KW-1185">Reference proteome</keyword>
<dbReference type="HOGENOM" id="CLU_1676434_0_0_6"/>
<feature type="signal peptide" evidence="1">
    <location>
        <begin position="1"/>
        <end position="23"/>
    </location>
</feature>
<evidence type="ECO:0000256" key="1">
    <source>
        <dbReference type="SAM" id="SignalP"/>
    </source>
</evidence>
<dbReference type="EMBL" id="AAOE01000025">
    <property type="protein sequence ID" value="EAR08140.1"/>
    <property type="molecule type" value="Genomic_DNA"/>
</dbReference>
<gene>
    <name evidence="2" type="ORF">MED297_00590</name>
</gene>
<dbReference type="Proteomes" id="UP000005953">
    <property type="component" value="Unassembled WGS sequence"/>
</dbReference>
<dbReference type="AlphaFoldDB" id="A4BID3"/>
<evidence type="ECO:0000313" key="2">
    <source>
        <dbReference type="EMBL" id="EAR08140.1"/>
    </source>
</evidence>
<reference evidence="2 3" key="1">
    <citation type="submission" date="2006-02" db="EMBL/GenBank/DDBJ databases">
        <authorList>
            <person name="Pinhassi J."/>
            <person name="Pedros-Alio C."/>
            <person name="Ferriera S."/>
            <person name="Johnson J."/>
            <person name="Kravitz S."/>
            <person name="Halpern A."/>
            <person name="Remington K."/>
            <person name="Beeson K."/>
            <person name="Tran B."/>
            <person name="Rogers Y.-H."/>
            <person name="Friedman R."/>
            <person name="Venter J.C."/>
        </authorList>
    </citation>
    <scope>NUCLEOTIDE SEQUENCE [LARGE SCALE GENOMIC DNA]</scope>
    <source>
        <strain evidence="2 3">MED297</strain>
    </source>
</reference>
<dbReference type="PROSITE" id="PS51257">
    <property type="entry name" value="PROKAR_LIPOPROTEIN"/>
    <property type="match status" value="1"/>
</dbReference>